<dbReference type="GO" id="GO:0016747">
    <property type="term" value="F:acyltransferase activity, transferring groups other than amino-acyl groups"/>
    <property type="evidence" value="ECO:0007669"/>
    <property type="project" value="InterPro"/>
</dbReference>
<evidence type="ECO:0000259" key="1">
    <source>
        <dbReference type="PROSITE" id="PS51186"/>
    </source>
</evidence>
<gene>
    <name evidence="2" type="ORF">BCR35DRAFT_323485</name>
</gene>
<dbReference type="Gene3D" id="3.40.630.30">
    <property type="match status" value="1"/>
</dbReference>
<sequence>MRAILPVARHTRNLASVRSAPCPPSPVSLRTILLNDSHRLAVRPLLPGRNWQEIEKIMQIHGDSTTCSMSRGAPRSGPMDYKEARSLMDLWNDPFIFGAIISLLPRSWDQDHLLQQYLEQEKVVGMMALTLPGSREGEEGQFGIALAQEHQGKGFGTASLRWLLSEGFAPPAFDSAANFGEGDSFSRLNGAEMIQGETLTSNVRARQCWSKLGFKEVGEKEGKVHVRITRAEWQESQKASR</sequence>
<dbReference type="PROSITE" id="PS51186">
    <property type="entry name" value="GNAT"/>
    <property type="match status" value="1"/>
</dbReference>
<feature type="domain" description="N-acetyltransferase" evidence="1">
    <location>
        <begin position="74"/>
        <end position="240"/>
    </location>
</feature>
<dbReference type="Proteomes" id="UP000193467">
    <property type="component" value="Unassembled WGS sequence"/>
</dbReference>
<dbReference type="SUPFAM" id="SSF55729">
    <property type="entry name" value="Acyl-CoA N-acyltransferases (Nat)"/>
    <property type="match status" value="1"/>
</dbReference>
<comment type="caution">
    <text evidence="2">The sequence shown here is derived from an EMBL/GenBank/DDBJ whole genome shotgun (WGS) entry which is preliminary data.</text>
</comment>
<dbReference type="InParanoid" id="A0A1Y2G180"/>
<dbReference type="Pfam" id="PF13302">
    <property type="entry name" value="Acetyltransf_3"/>
    <property type="match status" value="1"/>
</dbReference>
<evidence type="ECO:0000313" key="3">
    <source>
        <dbReference type="Proteomes" id="UP000193467"/>
    </source>
</evidence>
<name>A0A1Y2G180_9BASI</name>
<keyword evidence="3" id="KW-1185">Reference proteome</keyword>
<dbReference type="AlphaFoldDB" id="A0A1Y2G180"/>
<proteinExistence type="predicted"/>
<dbReference type="EMBL" id="MCGR01000003">
    <property type="protein sequence ID" value="ORY90656.1"/>
    <property type="molecule type" value="Genomic_DNA"/>
</dbReference>
<accession>A0A1Y2G180</accession>
<dbReference type="InterPro" id="IPR000182">
    <property type="entry name" value="GNAT_dom"/>
</dbReference>
<dbReference type="InterPro" id="IPR016181">
    <property type="entry name" value="Acyl_CoA_acyltransferase"/>
</dbReference>
<reference evidence="2 3" key="1">
    <citation type="submission" date="2016-07" db="EMBL/GenBank/DDBJ databases">
        <title>Pervasive Adenine N6-methylation of Active Genes in Fungi.</title>
        <authorList>
            <consortium name="DOE Joint Genome Institute"/>
            <person name="Mondo S.J."/>
            <person name="Dannebaum R.O."/>
            <person name="Kuo R.C."/>
            <person name="Labutti K."/>
            <person name="Haridas S."/>
            <person name="Kuo A."/>
            <person name="Salamov A."/>
            <person name="Ahrendt S.R."/>
            <person name="Lipzen A."/>
            <person name="Sullivan W."/>
            <person name="Andreopoulos W.B."/>
            <person name="Clum A."/>
            <person name="Lindquist E."/>
            <person name="Daum C."/>
            <person name="Ramamoorthy G.K."/>
            <person name="Gryganskyi A."/>
            <person name="Culley D."/>
            <person name="Magnuson J.K."/>
            <person name="James T.Y."/>
            <person name="O'Malley M.A."/>
            <person name="Stajich J.E."/>
            <person name="Spatafora J.W."/>
            <person name="Visel A."/>
            <person name="Grigoriev I.V."/>
        </authorList>
    </citation>
    <scope>NUCLEOTIDE SEQUENCE [LARGE SCALE GENOMIC DNA]</scope>
    <source>
        <strain evidence="2 3">62-1032</strain>
    </source>
</reference>
<protein>
    <recommendedName>
        <fullName evidence="1">N-acetyltransferase domain-containing protein</fullName>
    </recommendedName>
</protein>
<dbReference type="CDD" id="cd04301">
    <property type="entry name" value="NAT_SF"/>
    <property type="match status" value="1"/>
</dbReference>
<organism evidence="2 3">
    <name type="scientific">Leucosporidium creatinivorum</name>
    <dbReference type="NCBI Taxonomy" id="106004"/>
    <lineage>
        <taxon>Eukaryota</taxon>
        <taxon>Fungi</taxon>
        <taxon>Dikarya</taxon>
        <taxon>Basidiomycota</taxon>
        <taxon>Pucciniomycotina</taxon>
        <taxon>Microbotryomycetes</taxon>
        <taxon>Leucosporidiales</taxon>
        <taxon>Leucosporidium</taxon>
    </lineage>
</organism>
<evidence type="ECO:0000313" key="2">
    <source>
        <dbReference type="EMBL" id="ORY90656.1"/>
    </source>
</evidence>